<evidence type="ECO:0000313" key="3">
    <source>
        <dbReference type="Proteomes" id="UP000295662"/>
    </source>
</evidence>
<evidence type="ECO:0000256" key="1">
    <source>
        <dbReference type="SAM" id="SignalP"/>
    </source>
</evidence>
<protein>
    <recommendedName>
        <fullName evidence="4">3-keto-disaccharide hydrolase domain-containing protein</fullName>
    </recommendedName>
</protein>
<gene>
    <name evidence="2" type="ORF">EI77_02172</name>
</gene>
<feature type="chain" id="PRO_5020344765" description="3-keto-disaccharide hydrolase domain-containing protein" evidence="1">
    <location>
        <begin position="20"/>
        <end position="214"/>
    </location>
</feature>
<dbReference type="EMBL" id="SOCA01000003">
    <property type="protein sequence ID" value="TDU71054.1"/>
    <property type="molecule type" value="Genomic_DNA"/>
</dbReference>
<keyword evidence="3" id="KW-1185">Reference proteome</keyword>
<keyword evidence="1" id="KW-0732">Signal</keyword>
<organism evidence="2 3">
    <name type="scientific">Prosthecobacter fusiformis</name>
    <dbReference type="NCBI Taxonomy" id="48464"/>
    <lineage>
        <taxon>Bacteria</taxon>
        <taxon>Pseudomonadati</taxon>
        <taxon>Verrucomicrobiota</taxon>
        <taxon>Verrucomicrobiia</taxon>
        <taxon>Verrucomicrobiales</taxon>
        <taxon>Verrucomicrobiaceae</taxon>
        <taxon>Prosthecobacter</taxon>
    </lineage>
</organism>
<accession>A0A4R7RYN4</accession>
<proteinExistence type="predicted"/>
<comment type="caution">
    <text evidence="2">The sequence shown here is derived from an EMBL/GenBank/DDBJ whole genome shotgun (WGS) entry which is preliminary data.</text>
</comment>
<dbReference type="Gene3D" id="2.60.120.560">
    <property type="entry name" value="Exo-inulinase, domain 1"/>
    <property type="match status" value="1"/>
</dbReference>
<evidence type="ECO:0008006" key="4">
    <source>
        <dbReference type="Google" id="ProtNLM"/>
    </source>
</evidence>
<dbReference type="AlphaFoldDB" id="A0A4R7RYN4"/>
<name>A0A4R7RYN4_9BACT</name>
<dbReference type="Proteomes" id="UP000295662">
    <property type="component" value="Unassembled WGS sequence"/>
</dbReference>
<sequence length="214" mass="23360">MKRNVLLVALFTVTLPVIAADLEPVLGKKGALIKQETFDGPDVPKGWVANTGSLRIAEGKLHAAEKSSDKHIGAFRHRLPLQDCAVQMDFKLGSMRIINLGYDPAPGELKKKGHLFSVVVTPESWSIIEHNDKANPESKTKKLATANTNFDPETTYTLLLECKGNDVIAHVTGKDSLKATAPDFHVKKPGLVFRMGGKDGQEAIIDNVKVWALE</sequence>
<dbReference type="OrthoDB" id="256709at2"/>
<feature type="signal peptide" evidence="1">
    <location>
        <begin position="1"/>
        <end position="19"/>
    </location>
</feature>
<dbReference type="RefSeq" id="WP_133795247.1">
    <property type="nucleotide sequence ID" value="NZ_SOCA01000003.1"/>
</dbReference>
<reference evidence="2 3" key="1">
    <citation type="submission" date="2019-03" db="EMBL/GenBank/DDBJ databases">
        <title>Genomic Encyclopedia of Archaeal and Bacterial Type Strains, Phase II (KMG-II): from individual species to whole genera.</title>
        <authorList>
            <person name="Goeker M."/>
        </authorList>
    </citation>
    <scope>NUCLEOTIDE SEQUENCE [LARGE SCALE GENOMIC DNA]</scope>
    <source>
        <strain evidence="2 3">ATCC 25309</strain>
    </source>
</reference>
<evidence type="ECO:0000313" key="2">
    <source>
        <dbReference type="EMBL" id="TDU71054.1"/>
    </source>
</evidence>